<feature type="transmembrane region" description="Helical" evidence="12">
    <location>
        <begin position="101"/>
        <end position="120"/>
    </location>
</feature>
<keyword evidence="3 12" id="KW-0812">Transmembrane</keyword>
<sequence>MSKLTAFLVSWQRAFAIAVVIAQAGIAVTGSIVRVTGSGLGCPTWPECVDGSVVPVEHPEVAALHQWVEFGNRTLTGVVGIIAGLCVLAAWFHLPRRRRVLVLSLVQLVGVAVQAVVGGITVLTGLAWYTVSIHFMISMGLVWMAVLLVSSLSEGDGPVRLKVPAPLMRLQVVMAVVLGALLLAGTWVTAAGPHAGDASTPRLGVEVETLAQIHADLLFLFLGLLIAVGFFTRTRSYWTLVGVVLAQGVLGMVQYWTGVPEVLVSIHVLGAGAVVVATAALWTSSRERTHEVELPASDDQALSKA</sequence>
<protein>
    <submittedName>
        <fullName evidence="13">COX15/CtaA family protein</fullName>
    </submittedName>
</protein>
<evidence type="ECO:0000256" key="9">
    <source>
        <dbReference type="ARBA" id="ARBA00023136"/>
    </source>
</evidence>
<comment type="caution">
    <text evidence="13">The sequence shown here is derived from an EMBL/GenBank/DDBJ whole genome shotgun (WGS) entry which is preliminary data.</text>
</comment>
<reference evidence="13 14" key="1">
    <citation type="submission" date="2023-11" db="EMBL/GenBank/DDBJ databases">
        <title>Lentzea sokolovensis, sp. nov., Lentzea kristufkii, sp. nov., and Lentzea miocenensis, sp. nov., rare actinobacteria from Sokolov Coal Basin, Miocene lacustrine sediment, Czech Republic.</title>
        <authorList>
            <person name="Lara A."/>
            <person name="Kotroba L."/>
            <person name="Nouioui I."/>
            <person name="Neumann-Schaal M."/>
            <person name="Mast Y."/>
            <person name="Chronakova A."/>
        </authorList>
    </citation>
    <scope>NUCLEOTIDE SEQUENCE [LARGE SCALE GENOMIC DNA]</scope>
    <source>
        <strain evidence="13 14">BCCO 10_0798</strain>
    </source>
</reference>
<dbReference type="Proteomes" id="UP001271792">
    <property type="component" value="Unassembled WGS sequence"/>
</dbReference>
<dbReference type="RefSeq" id="WP_319987111.1">
    <property type="nucleotide sequence ID" value="NZ_JAXAVV010000015.1"/>
</dbReference>
<accession>A0ABU4TYC1</accession>
<dbReference type="InterPro" id="IPR003780">
    <property type="entry name" value="COX15/CtaA_fam"/>
</dbReference>
<feature type="transmembrane region" description="Helical" evidence="12">
    <location>
        <begin position="237"/>
        <end position="256"/>
    </location>
</feature>
<feature type="transmembrane region" description="Helical" evidence="12">
    <location>
        <begin position="262"/>
        <end position="282"/>
    </location>
</feature>
<keyword evidence="14" id="KW-1185">Reference proteome</keyword>
<evidence type="ECO:0000256" key="8">
    <source>
        <dbReference type="ARBA" id="ARBA00023133"/>
    </source>
</evidence>
<comment type="subcellular location">
    <subcellularLocation>
        <location evidence="1">Membrane</location>
        <topology evidence="1">Multi-pass membrane protein</topology>
    </subcellularLocation>
</comment>
<keyword evidence="8" id="KW-0350">Heme biosynthesis</keyword>
<gene>
    <name evidence="13" type="ORF">SK571_28260</name>
</gene>
<dbReference type="EMBL" id="JAXAVV010000015">
    <property type="protein sequence ID" value="MDX8053285.1"/>
    <property type="molecule type" value="Genomic_DNA"/>
</dbReference>
<keyword evidence="5 12" id="KW-1133">Transmembrane helix</keyword>
<evidence type="ECO:0000256" key="11">
    <source>
        <dbReference type="ARBA" id="ARBA00023444"/>
    </source>
</evidence>
<proteinExistence type="predicted"/>
<keyword evidence="6" id="KW-0560">Oxidoreductase</keyword>
<keyword evidence="2" id="KW-1003">Cell membrane</keyword>
<keyword evidence="7" id="KW-0408">Iron</keyword>
<evidence type="ECO:0000313" key="13">
    <source>
        <dbReference type="EMBL" id="MDX8053285.1"/>
    </source>
</evidence>
<evidence type="ECO:0000256" key="1">
    <source>
        <dbReference type="ARBA" id="ARBA00004141"/>
    </source>
</evidence>
<dbReference type="InterPro" id="IPR050450">
    <property type="entry name" value="COX15/CtaA_HemeA_synthase"/>
</dbReference>
<feature type="transmembrane region" description="Helical" evidence="12">
    <location>
        <begin position="170"/>
        <end position="190"/>
    </location>
</feature>
<evidence type="ECO:0000256" key="7">
    <source>
        <dbReference type="ARBA" id="ARBA00023004"/>
    </source>
</evidence>
<dbReference type="Pfam" id="PF02628">
    <property type="entry name" value="COX15-CtaA"/>
    <property type="match status" value="1"/>
</dbReference>
<evidence type="ECO:0000256" key="6">
    <source>
        <dbReference type="ARBA" id="ARBA00023002"/>
    </source>
</evidence>
<feature type="transmembrane region" description="Helical" evidence="12">
    <location>
        <begin position="74"/>
        <end position="94"/>
    </location>
</feature>
<evidence type="ECO:0000256" key="4">
    <source>
        <dbReference type="ARBA" id="ARBA00022723"/>
    </source>
</evidence>
<keyword evidence="4" id="KW-0479">Metal-binding</keyword>
<keyword evidence="9 12" id="KW-0472">Membrane</keyword>
<evidence type="ECO:0000256" key="5">
    <source>
        <dbReference type="ARBA" id="ARBA00022989"/>
    </source>
</evidence>
<feature type="transmembrane region" description="Helical" evidence="12">
    <location>
        <begin position="210"/>
        <end position="230"/>
    </location>
</feature>
<dbReference type="PANTHER" id="PTHR35457:SF1">
    <property type="entry name" value="HEME A SYNTHASE"/>
    <property type="match status" value="1"/>
</dbReference>
<comment type="pathway">
    <text evidence="11">Porphyrin-containing compound metabolism.</text>
</comment>
<organism evidence="13 14">
    <name type="scientific">Lentzea kristufekii</name>
    <dbReference type="NCBI Taxonomy" id="3095430"/>
    <lineage>
        <taxon>Bacteria</taxon>
        <taxon>Bacillati</taxon>
        <taxon>Actinomycetota</taxon>
        <taxon>Actinomycetes</taxon>
        <taxon>Pseudonocardiales</taxon>
        <taxon>Pseudonocardiaceae</taxon>
        <taxon>Lentzea</taxon>
    </lineage>
</organism>
<dbReference type="PANTHER" id="PTHR35457">
    <property type="entry name" value="HEME A SYNTHASE"/>
    <property type="match status" value="1"/>
</dbReference>
<name>A0ABU4TYC1_9PSEU</name>
<evidence type="ECO:0000313" key="14">
    <source>
        <dbReference type="Proteomes" id="UP001271792"/>
    </source>
</evidence>
<evidence type="ECO:0000256" key="2">
    <source>
        <dbReference type="ARBA" id="ARBA00022475"/>
    </source>
</evidence>
<feature type="transmembrane region" description="Helical" evidence="12">
    <location>
        <begin position="126"/>
        <end position="149"/>
    </location>
</feature>
<keyword evidence="10" id="KW-1015">Disulfide bond</keyword>
<evidence type="ECO:0000256" key="10">
    <source>
        <dbReference type="ARBA" id="ARBA00023157"/>
    </source>
</evidence>
<evidence type="ECO:0000256" key="12">
    <source>
        <dbReference type="SAM" id="Phobius"/>
    </source>
</evidence>
<evidence type="ECO:0000256" key="3">
    <source>
        <dbReference type="ARBA" id="ARBA00022692"/>
    </source>
</evidence>